<dbReference type="InterPro" id="IPR029068">
    <property type="entry name" value="Glyas_Bleomycin-R_OHBP_Dase"/>
</dbReference>
<evidence type="ECO:0000313" key="3">
    <source>
        <dbReference type="Proteomes" id="UP000302163"/>
    </source>
</evidence>
<evidence type="ECO:0000259" key="1">
    <source>
        <dbReference type="PROSITE" id="PS51819"/>
    </source>
</evidence>
<dbReference type="AlphaFoldDB" id="A0A4P8YJS4"/>
<dbReference type="SUPFAM" id="SSF54593">
    <property type="entry name" value="Glyoxalase/Bleomycin resistance protein/Dihydroxybiphenyl dioxygenase"/>
    <property type="match status" value="1"/>
</dbReference>
<dbReference type="InterPro" id="IPR037523">
    <property type="entry name" value="VOC_core"/>
</dbReference>
<dbReference type="Proteomes" id="UP000302163">
    <property type="component" value="Chromosome"/>
</dbReference>
<reference evidence="2 3" key="1">
    <citation type="submission" date="2019-05" db="EMBL/GenBank/DDBJ databases">
        <title>Complete genome sequence of Izhakiella calystegiae KSNA2, an endophyte isolated from beach morning glory (Calystegia soldanella).</title>
        <authorList>
            <person name="Jiang L."/>
            <person name="Jeong J.C."/>
            <person name="Kim C.Y."/>
            <person name="Kim D.H."/>
            <person name="Kim S.W."/>
            <person name="Lee j."/>
        </authorList>
    </citation>
    <scope>NUCLEOTIDE SEQUENCE [LARGE SCALE GENOMIC DNA]</scope>
    <source>
        <strain evidence="2 3">KSNA2</strain>
    </source>
</reference>
<sequence>MSLSLTGVDHIHVYVPDMALALGWYQNALGFTPVEKLRHWYDEGGPMTISNGGVALALFERPDKGQGHTVAFQVTGAGFIQAMAHLQQQKVPFTETDHRLTWSLYLSDPWGNPWEITTWDYREVAAALAAQPVYD</sequence>
<evidence type="ECO:0000313" key="2">
    <source>
        <dbReference type="EMBL" id="QCT21011.1"/>
    </source>
</evidence>
<dbReference type="InterPro" id="IPR004360">
    <property type="entry name" value="Glyas_Fos-R_dOase_dom"/>
</dbReference>
<name>A0A4P8YJS4_9ENTR</name>
<dbReference type="EMBL" id="CP040428">
    <property type="protein sequence ID" value="QCT21011.1"/>
    <property type="molecule type" value="Genomic_DNA"/>
</dbReference>
<gene>
    <name evidence="2" type="ORF">FEM41_15835</name>
</gene>
<protein>
    <submittedName>
        <fullName evidence="2">VOC family protein</fullName>
    </submittedName>
</protein>
<accession>A0A4P8YJS4</accession>
<dbReference type="RefSeq" id="WP_138097166.1">
    <property type="nucleotide sequence ID" value="NZ_CP040428.1"/>
</dbReference>
<dbReference type="OrthoDB" id="9795618at2"/>
<dbReference type="PROSITE" id="PS51819">
    <property type="entry name" value="VOC"/>
    <property type="match status" value="1"/>
</dbReference>
<dbReference type="KEGG" id="izh:FEM41_15835"/>
<keyword evidence="3" id="KW-1185">Reference proteome</keyword>
<dbReference type="Gene3D" id="3.10.180.10">
    <property type="entry name" value="2,3-Dihydroxybiphenyl 1,2-Dioxygenase, domain 1"/>
    <property type="match status" value="1"/>
</dbReference>
<organism evidence="2 3">
    <name type="scientific">Jejubacter calystegiae</name>
    <dbReference type="NCBI Taxonomy" id="2579935"/>
    <lineage>
        <taxon>Bacteria</taxon>
        <taxon>Pseudomonadati</taxon>
        <taxon>Pseudomonadota</taxon>
        <taxon>Gammaproteobacteria</taxon>
        <taxon>Enterobacterales</taxon>
        <taxon>Enterobacteriaceae</taxon>
        <taxon>Jejubacter</taxon>
    </lineage>
</organism>
<feature type="domain" description="VOC" evidence="1">
    <location>
        <begin position="7"/>
        <end position="119"/>
    </location>
</feature>
<proteinExistence type="predicted"/>
<dbReference type="Pfam" id="PF00903">
    <property type="entry name" value="Glyoxalase"/>
    <property type="match status" value="1"/>
</dbReference>